<feature type="region of interest" description="Disordered" evidence="1">
    <location>
        <begin position="62"/>
        <end position="84"/>
    </location>
</feature>
<name>A0AB73FYC3_9BURK</name>
<proteinExistence type="predicted"/>
<gene>
    <name evidence="2" type="ORF">WJ53_12825</name>
</gene>
<evidence type="ECO:0000256" key="1">
    <source>
        <dbReference type="SAM" id="MobiDB-lite"/>
    </source>
</evidence>
<dbReference type="EMBL" id="LOZE01000106">
    <property type="protein sequence ID" value="KVM26253.1"/>
    <property type="molecule type" value="Genomic_DNA"/>
</dbReference>
<comment type="caution">
    <text evidence="2">The sequence shown here is derived from an EMBL/GenBank/DDBJ whole genome shotgun (WGS) entry which is preliminary data.</text>
</comment>
<dbReference type="AlphaFoldDB" id="A0AB73FYC3"/>
<organism evidence="2 3">
    <name type="scientific">Burkholderia ubonensis</name>
    <dbReference type="NCBI Taxonomy" id="101571"/>
    <lineage>
        <taxon>Bacteria</taxon>
        <taxon>Pseudomonadati</taxon>
        <taxon>Pseudomonadota</taxon>
        <taxon>Betaproteobacteria</taxon>
        <taxon>Burkholderiales</taxon>
        <taxon>Burkholderiaceae</taxon>
        <taxon>Burkholderia</taxon>
        <taxon>Burkholderia cepacia complex</taxon>
    </lineage>
</organism>
<sequence>MPHPSISFHRHTAMKPAPPKWRSHVVLSLLCIGFASLCVRAFRVQCIRSDFYIRQGRKRYEPAIGATPPDLADTATPRGTSPSP</sequence>
<evidence type="ECO:0000313" key="2">
    <source>
        <dbReference type="EMBL" id="KVM26253.1"/>
    </source>
</evidence>
<dbReference type="Proteomes" id="UP000061665">
    <property type="component" value="Unassembled WGS sequence"/>
</dbReference>
<accession>A0AB73FYC3</accession>
<reference evidence="2 3" key="1">
    <citation type="submission" date="2015-11" db="EMBL/GenBank/DDBJ databases">
        <title>Expanding the genomic diversity of Burkholderia species for the development of highly accurate diagnostics.</title>
        <authorList>
            <person name="Sahl J."/>
            <person name="Keim P."/>
            <person name="Wagner D."/>
        </authorList>
    </citation>
    <scope>NUCLEOTIDE SEQUENCE [LARGE SCALE GENOMIC DNA]</scope>
    <source>
        <strain evidence="2 3">MSMB2058</strain>
    </source>
</reference>
<protein>
    <submittedName>
        <fullName evidence="2">Uncharacterized protein</fullName>
    </submittedName>
</protein>
<evidence type="ECO:0000313" key="3">
    <source>
        <dbReference type="Proteomes" id="UP000061665"/>
    </source>
</evidence>